<dbReference type="GO" id="GO:0016491">
    <property type="term" value="F:oxidoreductase activity"/>
    <property type="evidence" value="ECO:0007669"/>
    <property type="project" value="InterPro"/>
</dbReference>
<dbReference type="InterPro" id="IPR036150">
    <property type="entry name" value="Cyt_b/b6_C_sf"/>
</dbReference>
<dbReference type="RefSeq" id="WP_110379201.1">
    <property type="nucleotide sequence ID" value="NZ_CP029288.2"/>
</dbReference>
<dbReference type="InterPro" id="IPR027387">
    <property type="entry name" value="Cytb/b6-like_sf"/>
</dbReference>
<gene>
    <name evidence="3" type="ORF">DFR86_01290</name>
</gene>
<dbReference type="KEGG" id="asul:DFR86_01290"/>
<dbReference type="OrthoDB" id="55795at2157"/>
<dbReference type="Proteomes" id="UP000248410">
    <property type="component" value="Chromosome"/>
</dbReference>
<dbReference type="GO" id="GO:0022904">
    <property type="term" value="P:respiratory electron transport chain"/>
    <property type="evidence" value="ECO:0007669"/>
    <property type="project" value="InterPro"/>
</dbReference>
<feature type="transmembrane region" description="Helical" evidence="1">
    <location>
        <begin position="349"/>
        <end position="372"/>
    </location>
</feature>
<feature type="transmembrane region" description="Helical" evidence="1">
    <location>
        <begin position="268"/>
        <end position="285"/>
    </location>
</feature>
<feature type="transmembrane region" description="Helical" evidence="1">
    <location>
        <begin position="456"/>
        <end position="476"/>
    </location>
</feature>
<dbReference type="SUPFAM" id="SSF81648">
    <property type="entry name" value="a domain/subunit of cytochrome bc1 complex (Ubiquinol-cytochrome c reductase)"/>
    <property type="match status" value="1"/>
</dbReference>
<sequence>MEEEKKREKEEKNEEKIEKPRDENQGFFNSILDRIGINEAPLFRTPDYMYNVSYWLGGLVAASFAYTVITGLILLLLYEPANAYAQTQAIINSIPYGAVILFSHLYGAYIMIVLVYIHMFRNFFKGAYKKPRELQWVTGVLLLALTLGASFFGYSLVGDVLGINAVDIGSSLLIGTGFPGATTVVGWLFGPGIDAVESSNPIVRSEFFDRILGWHIIMVALIGLLFVFHLMLSERYGMTPSKKEKPYVPAYYTKEEQQRFNPWWPRNFVYMLSLVLMTWGVILIVPDVLANLNGAVIFGTKIQLPLVINPFPAPQAFTTAAIHTQPYPPWFFLFLYKFVDFLLPNGIPLLPSMVVAVLIIGLVVLMLIPFFENSNVMFLSSRKFWTWVMCVLIYSLVALSIWGYLYPGVPAPFTEQVEVLGIPALIMAVIIYLYGRNSSNKKSTKSQLSNPQIPKVTPASILGTSVVSLLFAGTFGDFLLQPNLLDLLLLFPLGVLVYHYVSKLVKGFNSYNGGGYTKSEFPITKKMAFFAIPVILVITIILFALMLRLPSVGVQSTYAGIDLGVILFLWGYAINLYHYLVYVKD</sequence>
<dbReference type="InterPro" id="IPR005797">
    <property type="entry name" value="Cyt_b/b6_N"/>
</dbReference>
<organism evidence="3 4">
    <name type="scientific">Acidianus sulfidivorans JP7</name>
    <dbReference type="NCBI Taxonomy" id="619593"/>
    <lineage>
        <taxon>Archaea</taxon>
        <taxon>Thermoproteota</taxon>
        <taxon>Thermoprotei</taxon>
        <taxon>Sulfolobales</taxon>
        <taxon>Sulfolobaceae</taxon>
        <taxon>Acidianus</taxon>
    </lineage>
</organism>
<evidence type="ECO:0000256" key="1">
    <source>
        <dbReference type="SAM" id="Phobius"/>
    </source>
</evidence>
<feature type="transmembrane region" description="Helical" evidence="1">
    <location>
        <begin position="559"/>
        <end position="580"/>
    </location>
</feature>
<keyword evidence="1" id="KW-1133">Transmembrane helix</keyword>
<dbReference type="GO" id="GO:0009055">
    <property type="term" value="F:electron transfer activity"/>
    <property type="evidence" value="ECO:0007669"/>
    <property type="project" value="InterPro"/>
</dbReference>
<feature type="domain" description="Cytochrome b/b6 N-terminal region profile" evidence="2">
    <location>
        <begin position="24"/>
        <end position="242"/>
    </location>
</feature>
<dbReference type="PANTHER" id="PTHR19271:SF16">
    <property type="entry name" value="CYTOCHROME B"/>
    <property type="match status" value="1"/>
</dbReference>
<proteinExistence type="predicted"/>
<dbReference type="FunFam" id="1.20.810.10:FF:000012">
    <property type="entry name" value="Cytochrome b/b6 domain protein"/>
    <property type="match status" value="1"/>
</dbReference>
<evidence type="ECO:0000313" key="4">
    <source>
        <dbReference type="Proteomes" id="UP000248410"/>
    </source>
</evidence>
<feature type="transmembrane region" description="Helical" evidence="1">
    <location>
        <begin position="211"/>
        <end position="232"/>
    </location>
</feature>
<dbReference type="AlphaFoldDB" id="A0A2U9IJU1"/>
<accession>A0A2U9IJU1</accession>
<dbReference type="PANTHER" id="PTHR19271">
    <property type="entry name" value="CYTOCHROME B"/>
    <property type="match status" value="1"/>
</dbReference>
<feature type="transmembrane region" description="Helical" evidence="1">
    <location>
        <begin position="527"/>
        <end position="547"/>
    </location>
</feature>
<evidence type="ECO:0000259" key="2">
    <source>
        <dbReference type="PROSITE" id="PS51002"/>
    </source>
</evidence>
<dbReference type="InterPro" id="IPR016174">
    <property type="entry name" value="Di-haem_cyt_TM"/>
</dbReference>
<keyword evidence="4" id="KW-1185">Reference proteome</keyword>
<dbReference type="GO" id="GO:0016020">
    <property type="term" value="C:membrane"/>
    <property type="evidence" value="ECO:0007669"/>
    <property type="project" value="InterPro"/>
</dbReference>
<keyword evidence="1" id="KW-0472">Membrane</keyword>
<feature type="transmembrane region" description="Helical" evidence="1">
    <location>
        <begin position="482"/>
        <end position="501"/>
    </location>
</feature>
<dbReference type="InterPro" id="IPR053595">
    <property type="entry name" value="Cytochrome_b-type_ET"/>
</dbReference>
<feature type="transmembrane region" description="Helical" evidence="1">
    <location>
        <begin position="98"/>
        <end position="117"/>
    </location>
</feature>
<evidence type="ECO:0000313" key="3">
    <source>
        <dbReference type="EMBL" id="AWR96311.1"/>
    </source>
</evidence>
<name>A0A2U9IJU1_9CREN</name>
<keyword evidence="1" id="KW-0812">Transmembrane</keyword>
<protein>
    <submittedName>
        <fullName evidence="3">Cytochrome B</fullName>
    </submittedName>
</protein>
<feature type="transmembrane region" description="Helical" evidence="1">
    <location>
        <begin position="417"/>
        <end position="435"/>
    </location>
</feature>
<dbReference type="PROSITE" id="PS51002">
    <property type="entry name" value="CYTB_NTER"/>
    <property type="match status" value="1"/>
</dbReference>
<dbReference type="GeneID" id="36836561"/>
<dbReference type="Gene3D" id="1.20.810.10">
    <property type="entry name" value="Cytochrome Bc1 Complex, Chain C"/>
    <property type="match status" value="1"/>
</dbReference>
<feature type="transmembrane region" description="Helical" evidence="1">
    <location>
        <begin position="54"/>
        <end position="78"/>
    </location>
</feature>
<reference evidence="3 4" key="1">
    <citation type="submission" date="2018-05" db="EMBL/GenBank/DDBJ databases">
        <title>Complete Genome Sequences of Extremely Thermoacidophilic, Metal-Mobilizing Type-Strain Members of the Archaeal Family Sulfolobaceae: Acidianus brierleyi DSM-1651T, Acidianus sulfidivorans DSM-18786T, Metallosphaera hakonensis DSM-7519T, and Metallosphaera prunae DSM-10039T.</title>
        <authorList>
            <person name="Counts J.A."/>
            <person name="Kelly R.M."/>
        </authorList>
    </citation>
    <scope>NUCLEOTIDE SEQUENCE [LARGE SCALE GENOMIC DNA]</scope>
    <source>
        <strain evidence="3 4">JP7</strain>
    </source>
</reference>
<dbReference type="SUPFAM" id="SSF81342">
    <property type="entry name" value="Transmembrane di-heme cytochromes"/>
    <property type="match status" value="1"/>
</dbReference>
<dbReference type="NCBIfam" id="NF041076">
    <property type="entry name" value="cyt_b_SoxC"/>
    <property type="match status" value="1"/>
</dbReference>
<feature type="transmembrane region" description="Helical" evidence="1">
    <location>
        <begin position="384"/>
        <end position="405"/>
    </location>
</feature>
<dbReference type="EMBL" id="CP029288">
    <property type="protein sequence ID" value="AWR96311.1"/>
    <property type="molecule type" value="Genomic_DNA"/>
</dbReference>
<dbReference type="Pfam" id="PF13631">
    <property type="entry name" value="Cytochrom_B_N_2"/>
    <property type="match status" value="1"/>
</dbReference>
<feature type="transmembrane region" description="Helical" evidence="1">
    <location>
        <begin position="137"/>
        <end position="157"/>
    </location>
</feature>